<feature type="region of interest" description="Disordered" evidence="1">
    <location>
        <begin position="85"/>
        <end position="110"/>
    </location>
</feature>
<organism evidence="2 3">
    <name type="scientific">Centaurea solstitialis</name>
    <name type="common">yellow star-thistle</name>
    <dbReference type="NCBI Taxonomy" id="347529"/>
    <lineage>
        <taxon>Eukaryota</taxon>
        <taxon>Viridiplantae</taxon>
        <taxon>Streptophyta</taxon>
        <taxon>Embryophyta</taxon>
        <taxon>Tracheophyta</taxon>
        <taxon>Spermatophyta</taxon>
        <taxon>Magnoliopsida</taxon>
        <taxon>eudicotyledons</taxon>
        <taxon>Gunneridae</taxon>
        <taxon>Pentapetalae</taxon>
        <taxon>asterids</taxon>
        <taxon>campanulids</taxon>
        <taxon>Asterales</taxon>
        <taxon>Asteraceae</taxon>
        <taxon>Carduoideae</taxon>
        <taxon>Cardueae</taxon>
        <taxon>Centaureinae</taxon>
        <taxon>Centaurea</taxon>
    </lineage>
</organism>
<dbReference type="EMBL" id="JARYMX010000004">
    <property type="protein sequence ID" value="KAJ9552531.1"/>
    <property type="molecule type" value="Genomic_DNA"/>
</dbReference>
<evidence type="ECO:0000313" key="2">
    <source>
        <dbReference type="EMBL" id="KAJ9552531.1"/>
    </source>
</evidence>
<feature type="region of interest" description="Disordered" evidence="1">
    <location>
        <begin position="130"/>
        <end position="168"/>
    </location>
</feature>
<protein>
    <submittedName>
        <fullName evidence="2">Uncharacterized protein</fullName>
    </submittedName>
</protein>
<proteinExistence type="predicted"/>
<sequence>MAAVARGHGGDAGVILLPAQGGYLHHANRRGRGRSRELKLIQAYDNNGKRPLPIEFDVNDQHTYQPIGDNDSLFIRDRYKDRKAKQKKHFMDNGGYNDVENARKHPPASVKKDVWDETIDRFLDPKYRNRAEKNAKNKAKARFPSLHGSSSYVSSRYKQKNPTTQELPGWIDNWRKMHTRSGEWVNDDARSCHDQMVAEKESLTQQQGSGSSTPIDESKILSKVLGEHRDHRTGRGRKLKGDSSSSIFDRSEYTTPPQRSFTDDQVRDMVSNFGAFIAHSQETHSALVQAIRNISPDADNPDIPTFSYTMPVVPPPTSTSPPIAPSSSPSPSPSPSSSQQNSNDDNEDLGNN</sequence>
<name>A0AA38WL74_9ASTR</name>
<keyword evidence="3" id="KW-1185">Reference proteome</keyword>
<evidence type="ECO:0000313" key="3">
    <source>
        <dbReference type="Proteomes" id="UP001172457"/>
    </source>
</evidence>
<accession>A0AA38WL74</accession>
<evidence type="ECO:0000256" key="1">
    <source>
        <dbReference type="SAM" id="MobiDB-lite"/>
    </source>
</evidence>
<feature type="compositionally biased region" description="Low complexity" evidence="1">
    <location>
        <begin position="204"/>
        <end position="213"/>
    </location>
</feature>
<feature type="compositionally biased region" description="Pro residues" evidence="1">
    <location>
        <begin position="312"/>
        <end position="334"/>
    </location>
</feature>
<feature type="compositionally biased region" description="Polar residues" evidence="1">
    <location>
        <begin position="242"/>
        <end position="260"/>
    </location>
</feature>
<dbReference type="AlphaFoldDB" id="A0AA38WL74"/>
<feature type="region of interest" description="Disordered" evidence="1">
    <location>
        <begin position="298"/>
        <end position="352"/>
    </location>
</feature>
<feature type="compositionally biased region" description="Basic and acidic residues" evidence="1">
    <location>
        <begin position="216"/>
        <end position="230"/>
    </location>
</feature>
<gene>
    <name evidence="2" type="ORF">OSB04_016576</name>
</gene>
<comment type="caution">
    <text evidence="2">The sequence shown here is derived from an EMBL/GenBank/DDBJ whole genome shotgun (WGS) entry which is preliminary data.</text>
</comment>
<feature type="region of interest" description="Disordered" evidence="1">
    <location>
        <begin position="199"/>
        <end position="264"/>
    </location>
</feature>
<reference evidence="2" key="1">
    <citation type="submission" date="2023-03" db="EMBL/GenBank/DDBJ databases">
        <title>Chromosome-scale reference genome and RAD-based genetic map of yellow starthistle (Centaurea solstitialis) reveal putative structural variation and QTLs associated with invader traits.</title>
        <authorList>
            <person name="Reatini B."/>
            <person name="Cang F.A."/>
            <person name="Jiang Q."/>
            <person name="Mckibben M.T.W."/>
            <person name="Barker M.S."/>
            <person name="Rieseberg L.H."/>
            <person name="Dlugosch K.M."/>
        </authorList>
    </citation>
    <scope>NUCLEOTIDE SEQUENCE</scope>
    <source>
        <strain evidence="2">CAN-66</strain>
        <tissue evidence="2">Leaf</tissue>
    </source>
</reference>
<feature type="compositionally biased region" description="Polar residues" evidence="1">
    <location>
        <begin position="147"/>
        <end position="166"/>
    </location>
</feature>
<dbReference type="Proteomes" id="UP001172457">
    <property type="component" value="Chromosome 4"/>
</dbReference>